<dbReference type="Pfam" id="PF02397">
    <property type="entry name" value="Bac_transf"/>
    <property type="match status" value="1"/>
</dbReference>
<dbReference type="RefSeq" id="WP_305996787.1">
    <property type="nucleotide sequence ID" value="NZ_JAVALS010000007.1"/>
</dbReference>
<keyword evidence="3 9" id="KW-0808">Transferase</keyword>
<evidence type="ECO:0000313" key="10">
    <source>
        <dbReference type="Proteomes" id="UP001232725"/>
    </source>
</evidence>
<keyword evidence="10" id="KW-1185">Reference proteome</keyword>
<accession>A0ABT9IQ99</accession>
<evidence type="ECO:0000259" key="8">
    <source>
        <dbReference type="Pfam" id="PF02397"/>
    </source>
</evidence>
<feature type="domain" description="Bacterial sugar transferase" evidence="8">
    <location>
        <begin position="304"/>
        <end position="491"/>
    </location>
</feature>
<gene>
    <name evidence="9" type="ORF">Q9R02_11255</name>
</gene>
<evidence type="ECO:0000256" key="4">
    <source>
        <dbReference type="ARBA" id="ARBA00022692"/>
    </source>
</evidence>
<organism evidence="9 10">
    <name type="scientific">Arthrobacter horti</name>
    <dbReference type="NCBI Taxonomy" id="3068273"/>
    <lineage>
        <taxon>Bacteria</taxon>
        <taxon>Bacillati</taxon>
        <taxon>Actinomycetota</taxon>
        <taxon>Actinomycetes</taxon>
        <taxon>Micrococcales</taxon>
        <taxon>Micrococcaceae</taxon>
        <taxon>Arthrobacter</taxon>
    </lineage>
</organism>
<name>A0ABT9IQ99_9MICC</name>
<dbReference type="EC" id="2.7.8.-" evidence="9"/>
<evidence type="ECO:0000313" key="9">
    <source>
        <dbReference type="EMBL" id="MDP5227733.1"/>
    </source>
</evidence>
<proteinExistence type="inferred from homology"/>
<keyword evidence="6 7" id="KW-0472">Membrane</keyword>
<comment type="caution">
    <text evidence="9">The sequence shown here is derived from an EMBL/GenBank/DDBJ whole genome shotgun (WGS) entry which is preliminary data.</text>
</comment>
<dbReference type="PANTHER" id="PTHR30576">
    <property type="entry name" value="COLANIC BIOSYNTHESIS UDP-GLUCOSE LIPID CARRIER TRANSFERASE"/>
    <property type="match status" value="1"/>
</dbReference>
<comment type="subcellular location">
    <subcellularLocation>
        <location evidence="1">Membrane</location>
        <topology evidence="1">Multi-pass membrane protein</topology>
    </subcellularLocation>
</comment>
<dbReference type="EMBL" id="JAVALS010000007">
    <property type="protein sequence ID" value="MDP5227733.1"/>
    <property type="molecule type" value="Genomic_DNA"/>
</dbReference>
<evidence type="ECO:0000256" key="7">
    <source>
        <dbReference type="SAM" id="Phobius"/>
    </source>
</evidence>
<evidence type="ECO:0000256" key="3">
    <source>
        <dbReference type="ARBA" id="ARBA00022679"/>
    </source>
</evidence>
<dbReference type="Pfam" id="PF13727">
    <property type="entry name" value="CoA_binding_3"/>
    <property type="match status" value="1"/>
</dbReference>
<dbReference type="NCBIfam" id="TIGR03025">
    <property type="entry name" value="EPS_sugtrans"/>
    <property type="match status" value="1"/>
</dbReference>
<dbReference type="Proteomes" id="UP001232725">
    <property type="component" value="Unassembled WGS sequence"/>
</dbReference>
<evidence type="ECO:0000256" key="6">
    <source>
        <dbReference type="ARBA" id="ARBA00023136"/>
    </source>
</evidence>
<keyword evidence="5 7" id="KW-1133">Transmembrane helix</keyword>
<feature type="transmembrane region" description="Helical" evidence="7">
    <location>
        <begin position="66"/>
        <end position="84"/>
    </location>
</feature>
<feature type="transmembrane region" description="Helical" evidence="7">
    <location>
        <begin position="35"/>
        <end position="54"/>
    </location>
</feature>
<keyword evidence="4 7" id="KW-0812">Transmembrane</keyword>
<dbReference type="GO" id="GO:0016740">
    <property type="term" value="F:transferase activity"/>
    <property type="evidence" value="ECO:0007669"/>
    <property type="project" value="UniProtKB-KW"/>
</dbReference>
<feature type="transmembrane region" description="Helical" evidence="7">
    <location>
        <begin position="105"/>
        <end position="124"/>
    </location>
</feature>
<evidence type="ECO:0000256" key="2">
    <source>
        <dbReference type="ARBA" id="ARBA00006464"/>
    </source>
</evidence>
<sequence length="497" mass="54218">MTSLADLVVRTRTTTAVAGVRAAKPLSWHVAQVRIADAISVLMATVLAQFIRFGDLQENVKGAGDVLNYTLLSVTIAVAWWFLLGASGSREPRILGVGFEEYKRLITTSLGLFGSIAIFSYVFQISTARGYVAIAAPLGVFGLMVGRKILRSRLHRIRTGGALLESVLVLGQAADARHLAKQLLREPQAGYAPTAYYITDRDLNLGPDWQESIPIIGSSRTLTDILRAVTDSGAKTVAVAGGSSLHPMVLRQLGWELSAKNIGLVIAPSLTDVTGPRIHMQPVGGLPLLHVSTPQLTGLKAFVKRVFDIAGACGLIALFSVPMAITALLVHLDSTGPVFFHQKRIGREGQSFTMHKFRSMQVNAENALPDLQEQSTGNGMLFKMKDDPRVTRVGKFIRRYSIDELPQLFNVVTGTMSLVGPRPPLPCEVEQYDESAHRRLLVKPGITGPWQTSGRSDLSWDDSIALDLSYVENWSMIQDIMYLLKTLRAVVSKDGAY</sequence>
<evidence type="ECO:0000256" key="5">
    <source>
        <dbReference type="ARBA" id="ARBA00022989"/>
    </source>
</evidence>
<dbReference type="PANTHER" id="PTHR30576:SF10">
    <property type="entry name" value="SLL5057 PROTEIN"/>
    <property type="match status" value="1"/>
</dbReference>
<protein>
    <submittedName>
        <fullName evidence="9">Sugar transferase</fullName>
        <ecNumber evidence="9">2.7.8.-</ecNumber>
    </submittedName>
</protein>
<evidence type="ECO:0000256" key="1">
    <source>
        <dbReference type="ARBA" id="ARBA00004141"/>
    </source>
</evidence>
<feature type="transmembrane region" description="Helical" evidence="7">
    <location>
        <begin position="130"/>
        <end position="150"/>
    </location>
</feature>
<reference evidence="9 10" key="1">
    <citation type="submission" date="2023-08" db="EMBL/GenBank/DDBJ databases">
        <title>Arthrobacter horti sp. nov., isolated from forest soil.</title>
        <authorList>
            <person name="Park M."/>
        </authorList>
    </citation>
    <scope>NUCLEOTIDE SEQUENCE [LARGE SCALE GENOMIC DNA]</scope>
    <source>
        <strain evidence="9 10">YJM1</strain>
    </source>
</reference>
<comment type="similarity">
    <text evidence="2">Belongs to the bacterial sugar transferase family.</text>
</comment>
<dbReference type="InterPro" id="IPR017475">
    <property type="entry name" value="EPS_sugar_tfrase"/>
</dbReference>
<dbReference type="InterPro" id="IPR003362">
    <property type="entry name" value="Bact_transf"/>
</dbReference>
<feature type="transmembrane region" description="Helical" evidence="7">
    <location>
        <begin position="309"/>
        <end position="332"/>
    </location>
</feature>